<dbReference type="PANTHER" id="PTHR31587">
    <property type="entry name" value="TRANSMEMBRANE PROTEIN (DUF2215)"/>
    <property type="match status" value="1"/>
</dbReference>
<evidence type="ECO:0000256" key="6">
    <source>
        <dbReference type="ARBA" id="ARBA00023136"/>
    </source>
</evidence>
<keyword evidence="7" id="KW-0539">Nucleus</keyword>
<comment type="caution">
    <text evidence="9">The sequence shown here is derived from an EMBL/GenBank/DDBJ whole genome shotgun (WGS) entry which is preliminary data.</text>
</comment>
<feature type="transmembrane region" description="Helical" evidence="8">
    <location>
        <begin position="237"/>
        <end position="259"/>
    </location>
</feature>
<evidence type="ECO:0000256" key="3">
    <source>
        <dbReference type="ARBA" id="ARBA00022692"/>
    </source>
</evidence>
<proteinExistence type="inferred from homology"/>
<evidence type="ECO:0000256" key="8">
    <source>
        <dbReference type="SAM" id="Phobius"/>
    </source>
</evidence>
<dbReference type="OrthoDB" id="1890267at2759"/>
<accession>A0A2P5CCL3</accession>
<keyword evidence="5 8" id="KW-1133">Transmembrane helix</keyword>
<gene>
    <name evidence="9" type="ORF">TorRG33x02_290030</name>
</gene>
<evidence type="ECO:0000256" key="1">
    <source>
        <dbReference type="ARBA" id="ARBA00004575"/>
    </source>
</evidence>
<reference evidence="10" key="1">
    <citation type="submission" date="2016-06" db="EMBL/GenBank/DDBJ databases">
        <title>Parallel loss of symbiosis genes in relatives of nitrogen-fixing non-legume Parasponia.</title>
        <authorList>
            <person name="Van Velzen R."/>
            <person name="Holmer R."/>
            <person name="Bu F."/>
            <person name="Rutten L."/>
            <person name="Van Zeijl A."/>
            <person name="Liu W."/>
            <person name="Santuari L."/>
            <person name="Cao Q."/>
            <person name="Sharma T."/>
            <person name="Shen D."/>
            <person name="Roswanjaya Y."/>
            <person name="Wardhani T."/>
            <person name="Kalhor M.S."/>
            <person name="Jansen J."/>
            <person name="Van den Hoogen J."/>
            <person name="Gungor B."/>
            <person name="Hartog M."/>
            <person name="Hontelez J."/>
            <person name="Verver J."/>
            <person name="Yang W.-C."/>
            <person name="Schijlen E."/>
            <person name="Repin R."/>
            <person name="Schilthuizen M."/>
            <person name="Schranz E."/>
            <person name="Heidstra R."/>
            <person name="Miyata K."/>
            <person name="Fedorova E."/>
            <person name="Kohlen W."/>
            <person name="Bisseling T."/>
            <person name="Smit S."/>
            <person name="Geurts R."/>
        </authorList>
    </citation>
    <scope>NUCLEOTIDE SEQUENCE [LARGE SCALE GENOMIC DNA]</scope>
    <source>
        <strain evidence="10">cv. RG33-2</strain>
    </source>
</reference>
<dbReference type="EMBL" id="JXTC01000381">
    <property type="protein sequence ID" value="PON58799.1"/>
    <property type="molecule type" value="Genomic_DNA"/>
</dbReference>
<evidence type="ECO:0000256" key="5">
    <source>
        <dbReference type="ARBA" id="ARBA00022989"/>
    </source>
</evidence>
<keyword evidence="10" id="KW-1185">Reference proteome</keyword>
<feature type="transmembrane region" description="Helical" evidence="8">
    <location>
        <begin position="296"/>
        <end position="316"/>
    </location>
</feature>
<keyword evidence="6 8" id="KW-0472">Membrane</keyword>
<evidence type="ECO:0000313" key="10">
    <source>
        <dbReference type="Proteomes" id="UP000237000"/>
    </source>
</evidence>
<keyword evidence="4" id="KW-0732">Signal</keyword>
<dbReference type="Pfam" id="PF10225">
    <property type="entry name" value="NEMP"/>
    <property type="match status" value="1"/>
</dbReference>
<protein>
    <submittedName>
        <fullName evidence="9">NEMP family</fullName>
    </submittedName>
</protein>
<dbReference type="GO" id="GO:0005637">
    <property type="term" value="C:nuclear inner membrane"/>
    <property type="evidence" value="ECO:0007669"/>
    <property type="project" value="UniProtKB-SubCell"/>
</dbReference>
<evidence type="ECO:0000256" key="7">
    <source>
        <dbReference type="ARBA" id="ARBA00023242"/>
    </source>
</evidence>
<dbReference type="InterPro" id="IPR019358">
    <property type="entry name" value="NEMP_fam"/>
</dbReference>
<dbReference type="Proteomes" id="UP000237000">
    <property type="component" value="Unassembled WGS sequence"/>
</dbReference>
<evidence type="ECO:0000313" key="9">
    <source>
        <dbReference type="EMBL" id="PON58799.1"/>
    </source>
</evidence>
<dbReference type="PANTHER" id="PTHR31587:SF4">
    <property type="entry name" value="TRANSMEMBRANE PROTEIN (DUF2215)"/>
    <property type="match status" value="1"/>
</dbReference>
<dbReference type="STRING" id="63057.A0A2P5CCL3"/>
<evidence type="ECO:0000256" key="2">
    <source>
        <dbReference type="ARBA" id="ARBA00005748"/>
    </source>
</evidence>
<feature type="transmembrane region" description="Helical" evidence="8">
    <location>
        <begin position="35"/>
        <end position="62"/>
    </location>
</feature>
<name>A0A2P5CCL3_TREOI</name>
<dbReference type="InParanoid" id="A0A2P5CCL3"/>
<comment type="subcellular location">
    <subcellularLocation>
        <location evidence="1">Nucleus inner membrane</location>
        <topology evidence="1">Multi-pass membrane protein</topology>
        <orientation evidence="1">Nucleoplasmic side</orientation>
    </subcellularLocation>
</comment>
<keyword evidence="3 8" id="KW-0812">Transmembrane</keyword>
<dbReference type="AlphaFoldDB" id="A0A2P5CCL3"/>
<feature type="transmembrane region" description="Helical" evidence="8">
    <location>
        <begin position="181"/>
        <end position="202"/>
    </location>
</feature>
<sequence>MRAISIYVHTPPGSGTGKPELEAEGSMDSAKRALISTWVLLLLLLSLIFSSSTLVVAPFAILQLSRGLPVTYSPNSKPGTSMVCERVHIRGLLRIKNLRKFAQSLSLKVSWKDSSVLLKAEECVLVADGRKFPMGRWLIPFRLLAHSISPFGYKLLDICTTNSSLESFDVSIEEEFFPHRVIYLVLGIIMMSLAPILSNSLWQCNGNWCHPSDINCFFSGNEKGNEASSNSSNDHTFNLFICSWFSVISLLPLSSILAFHSRGEDGSIDLSTSHFVAWSIQILAALLILQSSVDPVVATEALAFGILVSSLFRRILRLRILCRINRSLTKLAKRKYGSHVPGLSASEDAFDKYTYKIRNNEYSNFLEGC</sequence>
<organism evidence="9 10">
    <name type="scientific">Trema orientale</name>
    <name type="common">Charcoal tree</name>
    <name type="synonym">Celtis orientalis</name>
    <dbReference type="NCBI Taxonomy" id="63057"/>
    <lineage>
        <taxon>Eukaryota</taxon>
        <taxon>Viridiplantae</taxon>
        <taxon>Streptophyta</taxon>
        <taxon>Embryophyta</taxon>
        <taxon>Tracheophyta</taxon>
        <taxon>Spermatophyta</taxon>
        <taxon>Magnoliopsida</taxon>
        <taxon>eudicotyledons</taxon>
        <taxon>Gunneridae</taxon>
        <taxon>Pentapetalae</taxon>
        <taxon>rosids</taxon>
        <taxon>fabids</taxon>
        <taxon>Rosales</taxon>
        <taxon>Cannabaceae</taxon>
        <taxon>Trema</taxon>
    </lineage>
</organism>
<evidence type="ECO:0000256" key="4">
    <source>
        <dbReference type="ARBA" id="ARBA00022729"/>
    </source>
</evidence>
<comment type="similarity">
    <text evidence="2">Belongs to the NEMP family.</text>
</comment>